<evidence type="ECO:0000313" key="3">
    <source>
        <dbReference type="Proteomes" id="UP001152562"/>
    </source>
</evidence>
<evidence type="ECO:0000256" key="1">
    <source>
        <dbReference type="SAM" id="MobiDB-lite"/>
    </source>
</evidence>
<gene>
    <name evidence="2" type="ORF">PIBRA_LOCUS4890</name>
</gene>
<sequence>MDEVPLSKSLGFSGKRLGRTLDDVHLGKEFNDLYQEMMKASQEVEKHDVDEYSDLTRLKGLADRRRSIMASPAGKRRARSQAIRREKLNSQSLRSHLEHSRQNNNLDSV</sequence>
<proteinExistence type="predicted"/>
<organism evidence="2 3">
    <name type="scientific">Pieris brassicae</name>
    <name type="common">White butterfly</name>
    <name type="synonym">Large white butterfly</name>
    <dbReference type="NCBI Taxonomy" id="7116"/>
    <lineage>
        <taxon>Eukaryota</taxon>
        <taxon>Metazoa</taxon>
        <taxon>Ecdysozoa</taxon>
        <taxon>Arthropoda</taxon>
        <taxon>Hexapoda</taxon>
        <taxon>Insecta</taxon>
        <taxon>Pterygota</taxon>
        <taxon>Neoptera</taxon>
        <taxon>Endopterygota</taxon>
        <taxon>Lepidoptera</taxon>
        <taxon>Glossata</taxon>
        <taxon>Ditrysia</taxon>
        <taxon>Papilionoidea</taxon>
        <taxon>Pieridae</taxon>
        <taxon>Pierinae</taxon>
        <taxon>Pieris</taxon>
    </lineage>
</organism>
<reference evidence="2" key="1">
    <citation type="submission" date="2022-05" db="EMBL/GenBank/DDBJ databases">
        <authorList>
            <person name="Okamura Y."/>
        </authorList>
    </citation>
    <scope>NUCLEOTIDE SEQUENCE</scope>
</reference>
<dbReference type="EMBL" id="CALOZG010000005">
    <property type="protein sequence ID" value="CAH4027780.1"/>
    <property type="molecule type" value="Genomic_DNA"/>
</dbReference>
<dbReference type="AlphaFoldDB" id="A0A9P0TIJ3"/>
<evidence type="ECO:0000313" key="2">
    <source>
        <dbReference type="EMBL" id="CAH4027780.1"/>
    </source>
</evidence>
<accession>A0A9P0TIJ3</accession>
<dbReference type="Proteomes" id="UP001152562">
    <property type="component" value="Unassembled WGS sequence"/>
</dbReference>
<name>A0A9P0TIJ3_PIEBR</name>
<comment type="caution">
    <text evidence="2">The sequence shown here is derived from an EMBL/GenBank/DDBJ whole genome shotgun (WGS) entry which is preliminary data.</text>
</comment>
<keyword evidence="3" id="KW-1185">Reference proteome</keyword>
<feature type="region of interest" description="Disordered" evidence="1">
    <location>
        <begin position="63"/>
        <end position="109"/>
    </location>
</feature>
<protein>
    <submittedName>
        <fullName evidence="2">Uncharacterized protein</fullName>
    </submittedName>
</protein>